<protein>
    <recommendedName>
        <fullName evidence="6">Charged multivesicular body protein 2b</fullName>
    </recommendedName>
</protein>
<dbReference type="Pfam" id="PF03357">
    <property type="entry name" value="Snf7"/>
    <property type="match status" value="1"/>
</dbReference>
<dbReference type="EMBL" id="OC914853">
    <property type="protein sequence ID" value="CAD7636863.1"/>
    <property type="molecule type" value="Genomic_DNA"/>
</dbReference>
<reference evidence="4" key="1">
    <citation type="submission" date="2020-11" db="EMBL/GenBank/DDBJ databases">
        <authorList>
            <person name="Tran Van P."/>
        </authorList>
    </citation>
    <scope>NUCLEOTIDE SEQUENCE</scope>
</reference>
<keyword evidence="2" id="KW-0175">Coiled coil</keyword>
<dbReference type="Gene3D" id="6.10.140.1230">
    <property type="match status" value="1"/>
</dbReference>
<organism evidence="4">
    <name type="scientific">Oppiella nova</name>
    <dbReference type="NCBI Taxonomy" id="334625"/>
    <lineage>
        <taxon>Eukaryota</taxon>
        <taxon>Metazoa</taxon>
        <taxon>Ecdysozoa</taxon>
        <taxon>Arthropoda</taxon>
        <taxon>Chelicerata</taxon>
        <taxon>Arachnida</taxon>
        <taxon>Acari</taxon>
        <taxon>Acariformes</taxon>
        <taxon>Sarcoptiformes</taxon>
        <taxon>Oribatida</taxon>
        <taxon>Brachypylina</taxon>
        <taxon>Oppioidea</taxon>
        <taxon>Oppiidae</taxon>
        <taxon>Oppiella</taxon>
    </lineage>
</organism>
<evidence type="ECO:0000256" key="2">
    <source>
        <dbReference type="SAM" id="Coils"/>
    </source>
</evidence>
<accession>A0A7R9L8T6</accession>
<gene>
    <name evidence="4" type="ORF">ONB1V03_LOCUS466</name>
</gene>
<dbReference type="OrthoDB" id="5594417at2759"/>
<proteinExistence type="inferred from homology"/>
<feature type="coiled-coil region" evidence="2">
    <location>
        <begin position="14"/>
        <end position="52"/>
    </location>
</feature>
<evidence type="ECO:0000313" key="5">
    <source>
        <dbReference type="Proteomes" id="UP000728032"/>
    </source>
</evidence>
<dbReference type="EMBL" id="CAJPVJ010000028">
    <property type="protein sequence ID" value="CAG2158934.1"/>
    <property type="molecule type" value="Genomic_DNA"/>
</dbReference>
<sequence length="212" mass="23804">MNFFGKKQTPDQLMRTQNREIRRAQRDVDKSRNDIEKQEKQLEIQIKKAAKEGNKQLCQTLAKQLVQLRKSRTRTVAVGANIGAIGSKSKIIQANNKMAEAMANTTKTMSEMNAQLKPQQMMKTMQDFEKENQMMSMKEEMIEDTLNGILDESGDEEEQDAVVAQVLDEIGIEITGKMASAPTPSRELGSTSTAKSKFSDSEIEAQLAKLKM</sequence>
<feature type="region of interest" description="Disordered" evidence="3">
    <location>
        <begin position="177"/>
        <end position="201"/>
    </location>
</feature>
<dbReference type="AlphaFoldDB" id="A0A7R9L8T6"/>
<name>A0A7R9L8T6_9ACAR</name>
<dbReference type="PANTHER" id="PTHR10476">
    <property type="entry name" value="CHARGED MULTIVESICULAR BODY PROTEIN"/>
    <property type="match status" value="1"/>
</dbReference>
<evidence type="ECO:0000256" key="3">
    <source>
        <dbReference type="SAM" id="MobiDB-lite"/>
    </source>
</evidence>
<dbReference type="GO" id="GO:0007034">
    <property type="term" value="P:vacuolar transport"/>
    <property type="evidence" value="ECO:0007669"/>
    <property type="project" value="InterPro"/>
</dbReference>
<keyword evidence="5" id="KW-1185">Reference proteome</keyword>
<evidence type="ECO:0000256" key="1">
    <source>
        <dbReference type="ARBA" id="ARBA00006190"/>
    </source>
</evidence>
<evidence type="ECO:0000313" key="4">
    <source>
        <dbReference type="EMBL" id="CAD7636863.1"/>
    </source>
</evidence>
<evidence type="ECO:0008006" key="6">
    <source>
        <dbReference type="Google" id="ProtNLM"/>
    </source>
</evidence>
<dbReference type="InterPro" id="IPR005024">
    <property type="entry name" value="Snf7_fam"/>
</dbReference>
<dbReference type="Proteomes" id="UP000728032">
    <property type="component" value="Unassembled WGS sequence"/>
</dbReference>
<comment type="similarity">
    <text evidence="1">Belongs to the SNF7 family.</text>
</comment>